<dbReference type="EMBL" id="BQKI01000007">
    <property type="protein sequence ID" value="GJM98849.1"/>
    <property type="molecule type" value="Genomic_DNA"/>
</dbReference>
<organism evidence="1 2">
    <name type="scientific">Eleusine coracana subsp. coracana</name>
    <dbReference type="NCBI Taxonomy" id="191504"/>
    <lineage>
        <taxon>Eukaryota</taxon>
        <taxon>Viridiplantae</taxon>
        <taxon>Streptophyta</taxon>
        <taxon>Embryophyta</taxon>
        <taxon>Tracheophyta</taxon>
        <taxon>Spermatophyta</taxon>
        <taxon>Magnoliopsida</taxon>
        <taxon>Liliopsida</taxon>
        <taxon>Poales</taxon>
        <taxon>Poaceae</taxon>
        <taxon>PACMAD clade</taxon>
        <taxon>Chloridoideae</taxon>
        <taxon>Cynodonteae</taxon>
        <taxon>Eleusininae</taxon>
        <taxon>Eleusine</taxon>
    </lineage>
</organism>
<dbReference type="AlphaFoldDB" id="A0AAV5CL50"/>
<name>A0AAV5CL50_ELECO</name>
<reference evidence="1" key="1">
    <citation type="journal article" date="2018" name="DNA Res.">
        <title>Multiple hybrid de novo genome assembly of finger millet, an orphan allotetraploid crop.</title>
        <authorList>
            <person name="Hatakeyama M."/>
            <person name="Aluri S."/>
            <person name="Balachadran M.T."/>
            <person name="Sivarajan S.R."/>
            <person name="Patrignani A."/>
            <person name="Gruter S."/>
            <person name="Poveda L."/>
            <person name="Shimizu-Inatsugi R."/>
            <person name="Baeten J."/>
            <person name="Francoijs K.J."/>
            <person name="Nataraja K.N."/>
            <person name="Reddy Y.A.N."/>
            <person name="Phadnis S."/>
            <person name="Ravikumar R.L."/>
            <person name="Schlapbach R."/>
            <person name="Sreeman S.M."/>
            <person name="Shimizu K.K."/>
        </authorList>
    </citation>
    <scope>NUCLEOTIDE SEQUENCE</scope>
</reference>
<sequence>MSEGGSDAGTAVAVAAAIATEAAGTEAATVVGRAVVAIGVDILGQGAEVIGMRDVGARSESSLADSRRCRPVGRRTTSRGLAFKVIWLIEDLYDTAYVYRLAFVDTALAETHKMYPCLFLVYGIDLCDVFMQFVASALKQPGLEFELICPAVPKPRVVPHSANPGERSRTLLEEDLVPSALLKFKARETDSVVFTGLLDELLAASEPLAS</sequence>
<dbReference type="PANTHER" id="PTHR47694:SF1">
    <property type="entry name" value="PLANT UBX DOMAIN-CONTAINING PROTEIN 2"/>
    <property type="match status" value="1"/>
</dbReference>
<evidence type="ECO:0000313" key="2">
    <source>
        <dbReference type="Proteomes" id="UP001054889"/>
    </source>
</evidence>
<keyword evidence="2" id="KW-1185">Reference proteome</keyword>
<accession>A0AAV5CL50</accession>
<dbReference type="Proteomes" id="UP001054889">
    <property type="component" value="Unassembled WGS sequence"/>
</dbReference>
<proteinExistence type="predicted"/>
<dbReference type="GO" id="GO:0050832">
    <property type="term" value="P:defense response to fungus"/>
    <property type="evidence" value="ECO:0007669"/>
    <property type="project" value="TreeGrafter"/>
</dbReference>
<dbReference type="PANTHER" id="PTHR47694">
    <property type="entry name" value="PLANT UBX DOMAIN-CONTAINING PROTEIN 2"/>
    <property type="match status" value="1"/>
</dbReference>
<comment type="caution">
    <text evidence="1">The sequence shown here is derived from an EMBL/GenBank/DDBJ whole genome shotgun (WGS) entry which is preliminary data.</text>
</comment>
<protein>
    <submittedName>
        <fullName evidence="1">Uncharacterized protein</fullName>
    </submittedName>
</protein>
<evidence type="ECO:0000313" key="1">
    <source>
        <dbReference type="EMBL" id="GJM98849.1"/>
    </source>
</evidence>
<reference evidence="1" key="2">
    <citation type="submission" date="2021-12" db="EMBL/GenBank/DDBJ databases">
        <title>Resequencing data analysis of finger millet.</title>
        <authorList>
            <person name="Hatakeyama M."/>
            <person name="Aluri S."/>
            <person name="Balachadran M.T."/>
            <person name="Sivarajan S.R."/>
            <person name="Poveda L."/>
            <person name="Shimizu-Inatsugi R."/>
            <person name="Schlapbach R."/>
            <person name="Sreeman S.M."/>
            <person name="Shimizu K.K."/>
        </authorList>
    </citation>
    <scope>NUCLEOTIDE SEQUENCE</scope>
</reference>
<gene>
    <name evidence="1" type="primary">ga15895</name>
    <name evidence="1" type="ORF">PR202_ga15895</name>
</gene>